<reference evidence="1 2" key="1">
    <citation type="submission" date="2017-06" db="EMBL/GenBank/DDBJ databases">
        <title>Comparative genomic analysis of Ambrosia Fusariam Clade fungi.</title>
        <authorList>
            <person name="Stajich J.E."/>
            <person name="Carrillo J."/>
            <person name="Kijimoto T."/>
            <person name="Eskalen A."/>
            <person name="O'Donnell K."/>
            <person name="Kasson M."/>
        </authorList>
    </citation>
    <scope>NUCLEOTIDE SEQUENCE [LARGE SCALE GENOMIC DNA]</scope>
    <source>
        <strain evidence="1 2">NRRL62579</strain>
    </source>
</reference>
<evidence type="ECO:0000313" key="2">
    <source>
        <dbReference type="Proteomes" id="UP000287144"/>
    </source>
</evidence>
<dbReference type="EMBL" id="NKCK01000038">
    <property type="protein sequence ID" value="RSM07751.1"/>
    <property type="molecule type" value="Genomic_DNA"/>
</dbReference>
<keyword evidence="2" id="KW-1185">Reference proteome</keyword>
<protein>
    <submittedName>
        <fullName evidence="1">Uncharacterized protein</fullName>
    </submittedName>
</protein>
<comment type="caution">
    <text evidence="1">The sequence shown here is derived from an EMBL/GenBank/DDBJ whole genome shotgun (WGS) entry which is preliminary data.</text>
</comment>
<evidence type="ECO:0000313" key="1">
    <source>
        <dbReference type="EMBL" id="RSM07751.1"/>
    </source>
</evidence>
<dbReference type="AlphaFoldDB" id="A0A428U0E6"/>
<organism evidence="1 2">
    <name type="scientific">Fusarium oligoseptatum</name>
    <dbReference type="NCBI Taxonomy" id="2604345"/>
    <lineage>
        <taxon>Eukaryota</taxon>
        <taxon>Fungi</taxon>
        <taxon>Dikarya</taxon>
        <taxon>Ascomycota</taxon>
        <taxon>Pezizomycotina</taxon>
        <taxon>Sordariomycetes</taxon>
        <taxon>Hypocreomycetidae</taxon>
        <taxon>Hypocreales</taxon>
        <taxon>Nectriaceae</taxon>
        <taxon>Fusarium</taxon>
        <taxon>Fusarium solani species complex</taxon>
    </lineage>
</organism>
<dbReference type="STRING" id="1325735.A0A428U0E6"/>
<sequence>MSLTEIRNAVLLFSNPVWSGASTVPSTIIRNLTALSQKQMAYEERITSNITTLTSTNADSRSSISGLLYVPDLDGYPECDQQQYEFIPEKCDTTRKPTSHKLQPHRSRSLVQYRLHPILPRICASRPHSRFHLLQTQQLFK</sequence>
<name>A0A428U0E6_9HYPO</name>
<dbReference type="Proteomes" id="UP000287144">
    <property type="component" value="Unassembled WGS sequence"/>
</dbReference>
<accession>A0A428U0E6</accession>
<gene>
    <name evidence="1" type="ORF">CEP52_005083</name>
</gene>
<proteinExistence type="predicted"/>